<evidence type="ECO:0000313" key="2">
    <source>
        <dbReference type="Proteomes" id="UP001341281"/>
    </source>
</evidence>
<name>A0AAQ3X790_PASNO</name>
<protein>
    <submittedName>
        <fullName evidence="1">Uncharacterized protein</fullName>
    </submittedName>
</protein>
<feature type="non-terminal residue" evidence="1">
    <location>
        <position position="131"/>
    </location>
</feature>
<keyword evidence="2" id="KW-1185">Reference proteome</keyword>
<sequence>MDPPRLIELDLRIKNGDGEEDDDDLELVDGAVVVVVASRVKGGGLAVSITSLIHLEGYEKYQGTVDRPLSSLRRLVVAVVTMGTEMFLSFKVAGDDDDRGQVERCLSFKAEQHGSDRQWMSLDGLADVLVK</sequence>
<accession>A0AAQ3X790</accession>
<reference evidence="1 2" key="1">
    <citation type="submission" date="2024-02" db="EMBL/GenBank/DDBJ databases">
        <title>High-quality chromosome-scale genome assembly of Pensacola bahiagrass (Paspalum notatum Flugge var. saurae).</title>
        <authorList>
            <person name="Vega J.M."/>
            <person name="Podio M."/>
            <person name="Orjuela J."/>
            <person name="Siena L.A."/>
            <person name="Pessino S.C."/>
            <person name="Combes M.C."/>
            <person name="Mariac C."/>
            <person name="Albertini E."/>
            <person name="Pupilli F."/>
            <person name="Ortiz J.P.A."/>
            <person name="Leblanc O."/>
        </authorList>
    </citation>
    <scope>NUCLEOTIDE SEQUENCE [LARGE SCALE GENOMIC DNA]</scope>
    <source>
        <strain evidence="1">R1</strain>
        <tissue evidence="1">Leaf</tissue>
    </source>
</reference>
<gene>
    <name evidence="1" type="ORF">U9M48_034709</name>
</gene>
<evidence type="ECO:0000313" key="1">
    <source>
        <dbReference type="EMBL" id="WVZ88161.1"/>
    </source>
</evidence>
<proteinExistence type="predicted"/>
<dbReference type="Proteomes" id="UP001341281">
    <property type="component" value="Chromosome 08"/>
</dbReference>
<dbReference type="AlphaFoldDB" id="A0AAQ3X790"/>
<organism evidence="1 2">
    <name type="scientific">Paspalum notatum var. saurae</name>
    <dbReference type="NCBI Taxonomy" id="547442"/>
    <lineage>
        <taxon>Eukaryota</taxon>
        <taxon>Viridiplantae</taxon>
        <taxon>Streptophyta</taxon>
        <taxon>Embryophyta</taxon>
        <taxon>Tracheophyta</taxon>
        <taxon>Spermatophyta</taxon>
        <taxon>Magnoliopsida</taxon>
        <taxon>Liliopsida</taxon>
        <taxon>Poales</taxon>
        <taxon>Poaceae</taxon>
        <taxon>PACMAD clade</taxon>
        <taxon>Panicoideae</taxon>
        <taxon>Andropogonodae</taxon>
        <taxon>Paspaleae</taxon>
        <taxon>Paspalinae</taxon>
        <taxon>Paspalum</taxon>
    </lineage>
</organism>
<dbReference type="EMBL" id="CP144752">
    <property type="protein sequence ID" value="WVZ88161.1"/>
    <property type="molecule type" value="Genomic_DNA"/>
</dbReference>